<dbReference type="Gene3D" id="3.40.50.720">
    <property type="entry name" value="NAD(P)-binding Rossmann-like Domain"/>
    <property type="match status" value="1"/>
</dbReference>
<dbReference type="AlphaFoldDB" id="A6HLJ2"/>
<comment type="similarity">
    <text evidence="1">Belongs to the short-chain dehydrogenases/reductases (SDR) family.</text>
</comment>
<evidence type="ECO:0000256" key="3">
    <source>
        <dbReference type="ARBA" id="ARBA00022857"/>
    </source>
</evidence>
<dbReference type="PROSITE" id="PS00061">
    <property type="entry name" value="ADH_SHORT"/>
    <property type="match status" value="1"/>
</dbReference>
<keyword evidence="4" id="KW-0560">Oxidoreductase</keyword>
<dbReference type="EMBL" id="CH473948">
    <property type="protein sequence ID" value="EDM06897.1"/>
    <property type="molecule type" value="Genomic_DNA"/>
</dbReference>
<dbReference type="GO" id="GO:0016616">
    <property type="term" value="F:oxidoreductase activity, acting on the CH-OH group of donors, NAD or NADP as acceptor"/>
    <property type="evidence" value="ECO:0007669"/>
    <property type="project" value="UniProtKB-ARBA"/>
</dbReference>
<gene>
    <name evidence="5" type="ORF">rCG_34838</name>
</gene>
<dbReference type="Proteomes" id="UP000234681">
    <property type="component" value="Chromosome 10"/>
</dbReference>
<accession>A6HLJ2</accession>
<organism evidence="5 6">
    <name type="scientific">Rattus norvegicus</name>
    <name type="common">Rat</name>
    <dbReference type="NCBI Taxonomy" id="10116"/>
    <lineage>
        <taxon>Eukaryota</taxon>
        <taxon>Metazoa</taxon>
        <taxon>Chordata</taxon>
        <taxon>Craniata</taxon>
        <taxon>Vertebrata</taxon>
        <taxon>Euteleostomi</taxon>
        <taxon>Mammalia</taxon>
        <taxon>Eutheria</taxon>
        <taxon>Euarchontoglires</taxon>
        <taxon>Glires</taxon>
        <taxon>Rodentia</taxon>
        <taxon>Myomorpha</taxon>
        <taxon>Muroidea</taxon>
        <taxon>Muridae</taxon>
        <taxon>Murinae</taxon>
        <taxon>Rattus</taxon>
    </lineage>
</organism>
<dbReference type="InterPro" id="IPR036291">
    <property type="entry name" value="NAD(P)-bd_dom_sf"/>
</dbReference>
<evidence type="ECO:0000256" key="4">
    <source>
        <dbReference type="ARBA" id="ARBA00023002"/>
    </source>
</evidence>
<sequence>MINRGVAGSIVNISSMVAYVTYPGLTTYCSTKGAITMLTKAMAMELGPHKIRVNSVNPTVVLTDMGKKVSADPKFAKKLLKRHPLRKFAGQLGTWVREPGLFASSKQARALTGLFSCRG</sequence>
<dbReference type="PANTHER" id="PTHR44252:SF1">
    <property type="entry name" value="CARBONYL REDUCTASE [NADPH] 2"/>
    <property type="match status" value="1"/>
</dbReference>
<dbReference type="PANTHER" id="PTHR44252">
    <property type="entry name" value="D-ERYTHRULOSE REDUCTASE"/>
    <property type="match status" value="1"/>
</dbReference>
<name>A6HLJ2_RAT</name>
<dbReference type="InterPro" id="IPR002347">
    <property type="entry name" value="SDR_fam"/>
</dbReference>
<dbReference type="PRINTS" id="PR00080">
    <property type="entry name" value="SDRFAMILY"/>
</dbReference>
<dbReference type="InterPro" id="IPR020904">
    <property type="entry name" value="Sc_DH/Rdtase_CS"/>
</dbReference>
<evidence type="ECO:0000313" key="6">
    <source>
        <dbReference type="Proteomes" id="UP000234681"/>
    </source>
</evidence>
<keyword evidence="3" id="KW-0521">NADP</keyword>
<evidence type="ECO:0000313" key="5">
    <source>
        <dbReference type="EMBL" id="EDM06897.1"/>
    </source>
</evidence>
<comment type="subunit">
    <text evidence="2">Homotetramer.</text>
</comment>
<protein>
    <submittedName>
        <fullName evidence="5">RCG34838</fullName>
    </submittedName>
</protein>
<evidence type="ECO:0000256" key="2">
    <source>
        <dbReference type="ARBA" id="ARBA00011881"/>
    </source>
</evidence>
<evidence type="ECO:0000256" key="1">
    <source>
        <dbReference type="ARBA" id="ARBA00006484"/>
    </source>
</evidence>
<proteinExistence type="inferred from homology"/>
<dbReference type="Pfam" id="PF13561">
    <property type="entry name" value="adh_short_C2"/>
    <property type="match status" value="1"/>
</dbReference>
<dbReference type="InterPro" id="IPR051737">
    <property type="entry name" value="L-xylulose/Carbonyl_redctase"/>
</dbReference>
<dbReference type="SUPFAM" id="SSF51735">
    <property type="entry name" value="NAD(P)-binding Rossmann-fold domains"/>
    <property type="match status" value="1"/>
</dbReference>
<reference evidence="5 6" key="1">
    <citation type="submission" date="2005-07" db="EMBL/GenBank/DDBJ databases">
        <authorList>
            <person name="Mural R.J."/>
            <person name="Li P.W."/>
            <person name="Adams M.D."/>
            <person name="Amanatides P.G."/>
            <person name="Baden-Tillson H."/>
            <person name="Barnstead M."/>
            <person name="Chin S.H."/>
            <person name="Dew I."/>
            <person name="Evans C.A."/>
            <person name="Ferriera S."/>
            <person name="Flanigan M."/>
            <person name="Fosler C."/>
            <person name="Glodek A."/>
            <person name="Gu Z."/>
            <person name="Holt R.A."/>
            <person name="Jennings D."/>
            <person name="Kraft C.L."/>
            <person name="Lu F."/>
            <person name="Nguyen T."/>
            <person name="Nusskern D.R."/>
            <person name="Pfannkoch C.M."/>
            <person name="Sitter C."/>
            <person name="Sutton G.G."/>
            <person name="Venter J.C."/>
            <person name="Wang Z."/>
            <person name="Woodage T."/>
            <person name="Zheng X.H."/>
            <person name="Zhong F."/>
        </authorList>
    </citation>
    <scope>NUCLEOTIDE SEQUENCE [LARGE SCALE GENOMIC DNA]</scope>
    <source>
        <strain>BN</strain>
        <strain evidence="6">Sprague-Dawley</strain>
    </source>
</reference>
<dbReference type="PRINTS" id="PR00081">
    <property type="entry name" value="GDHRDH"/>
</dbReference>